<evidence type="ECO:0000259" key="13">
    <source>
        <dbReference type="PROSITE" id="PS50011"/>
    </source>
</evidence>
<organism evidence="14 15">
    <name type="scientific">Centaurea solstitialis</name>
    <name type="common">yellow star-thistle</name>
    <dbReference type="NCBI Taxonomy" id="347529"/>
    <lineage>
        <taxon>Eukaryota</taxon>
        <taxon>Viridiplantae</taxon>
        <taxon>Streptophyta</taxon>
        <taxon>Embryophyta</taxon>
        <taxon>Tracheophyta</taxon>
        <taxon>Spermatophyta</taxon>
        <taxon>Magnoliopsida</taxon>
        <taxon>eudicotyledons</taxon>
        <taxon>Gunneridae</taxon>
        <taxon>Pentapetalae</taxon>
        <taxon>asterids</taxon>
        <taxon>campanulids</taxon>
        <taxon>Asterales</taxon>
        <taxon>Asteraceae</taxon>
        <taxon>Carduoideae</taxon>
        <taxon>Cardueae</taxon>
        <taxon>Centaureinae</taxon>
        <taxon>Centaurea</taxon>
    </lineage>
</organism>
<keyword evidence="3" id="KW-0808">Transferase</keyword>
<evidence type="ECO:0000256" key="4">
    <source>
        <dbReference type="ARBA" id="ARBA00022729"/>
    </source>
</evidence>
<dbReference type="EMBL" id="JARYMX010000004">
    <property type="protein sequence ID" value="KAJ9553822.1"/>
    <property type="molecule type" value="Genomic_DNA"/>
</dbReference>
<dbReference type="PROSITE" id="PS00108">
    <property type="entry name" value="PROTEIN_KINASE_ST"/>
    <property type="match status" value="1"/>
</dbReference>
<keyword evidence="15" id="KW-1185">Reference proteome</keyword>
<keyword evidence="8" id="KW-1015">Disulfide bond</keyword>
<dbReference type="SUPFAM" id="SSF56112">
    <property type="entry name" value="Protein kinase-like (PK-like)"/>
    <property type="match status" value="1"/>
</dbReference>
<evidence type="ECO:0000256" key="1">
    <source>
        <dbReference type="ARBA" id="ARBA00012513"/>
    </source>
</evidence>
<proteinExistence type="predicted"/>
<dbReference type="Gene3D" id="1.10.510.10">
    <property type="entry name" value="Transferase(Phosphotransferase) domain 1"/>
    <property type="match status" value="1"/>
</dbReference>
<name>A0AA38W9W3_9ASTR</name>
<keyword evidence="2" id="KW-0723">Serine/threonine-protein kinase</keyword>
<evidence type="ECO:0000313" key="15">
    <source>
        <dbReference type="Proteomes" id="UP001172457"/>
    </source>
</evidence>
<evidence type="ECO:0000256" key="9">
    <source>
        <dbReference type="ARBA" id="ARBA00023180"/>
    </source>
</evidence>
<dbReference type="Proteomes" id="UP001172457">
    <property type="component" value="Chromosome 4"/>
</dbReference>
<comment type="catalytic activity">
    <reaction evidence="10">
        <text>L-threonyl-[protein] + ATP = O-phospho-L-threonyl-[protein] + ADP + H(+)</text>
        <dbReference type="Rhea" id="RHEA:46608"/>
        <dbReference type="Rhea" id="RHEA-COMP:11060"/>
        <dbReference type="Rhea" id="RHEA-COMP:11605"/>
        <dbReference type="ChEBI" id="CHEBI:15378"/>
        <dbReference type="ChEBI" id="CHEBI:30013"/>
        <dbReference type="ChEBI" id="CHEBI:30616"/>
        <dbReference type="ChEBI" id="CHEBI:61977"/>
        <dbReference type="ChEBI" id="CHEBI:456216"/>
        <dbReference type="EC" id="2.7.11.1"/>
    </reaction>
</comment>
<evidence type="ECO:0000256" key="11">
    <source>
        <dbReference type="ARBA" id="ARBA00048679"/>
    </source>
</evidence>
<evidence type="ECO:0000256" key="3">
    <source>
        <dbReference type="ARBA" id="ARBA00022679"/>
    </source>
</evidence>
<keyword evidence="9" id="KW-0325">Glycoprotein</keyword>
<dbReference type="PANTHER" id="PTHR27002:SF932">
    <property type="entry name" value="RECEPTOR-LIKE SERINE_THREONINE-PROTEIN KINASE"/>
    <property type="match status" value="1"/>
</dbReference>
<dbReference type="FunFam" id="1.10.510.10:FF:000060">
    <property type="entry name" value="G-type lectin S-receptor-like serine/threonine-protein kinase"/>
    <property type="match status" value="1"/>
</dbReference>
<protein>
    <recommendedName>
        <fullName evidence="1">non-specific serine/threonine protein kinase</fullName>
        <ecNumber evidence="1">2.7.11.1</ecNumber>
    </recommendedName>
</protein>
<reference evidence="14" key="1">
    <citation type="submission" date="2023-03" db="EMBL/GenBank/DDBJ databases">
        <title>Chromosome-scale reference genome and RAD-based genetic map of yellow starthistle (Centaurea solstitialis) reveal putative structural variation and QTLs associated with invader traits.</title>
        <authorList>
            <person name="Reatini B."/>
            <person name="Cang F.A."/>
            <person name="Jiang Q."/>
            <person name="Mckibben M.T.W."/>
            <person name="Barker M.S."/>
            <person name="Rieseberg L.H."/>
            <person name="Dlugosch K.M."/>
        </authorList>
    </citation>
    <scope>NUCLEOTIDE SEQUENCE</scope>
    <source>
        <strain evidence="14">CAN-66</strain>
        <tissue evidence="14">Leaf</tissue>
    </source>
</reference>
<dbReference type="AlphaFoldDB" id="A0AA38W9W3"/>
<dbReference type="Pfam" id="PF00069">
    <property type="entry name" value="Pkinase"/>
    <property type="match status" value="1"/>
</dbReference>
<dbReference type="InterPro" id="IPR011009">
    <property type="entry name" value="Kinase-like_dom_sf"/>
</dbReference>
<dbReference type="InterPro" id="IPR000719">
    <property type="entry name" value="Prot_kinase_dom"/>
</dbReference>
<keyword evidence="5" id="KW-0547">Nucleotide-binding</keyword>
<evidence type="ECO:0000313" key="14">
    <source>
        <dbReference type="EMBL" id="KAJ9553822.1"/>
    </source>
</evidence>
<dbReference type="InterPro" id="IPR008271">
    <property type="entry name" value="Ser/Thr_kinase_AS"/>
</dbReference>
<feature type="transmembrane region" description="Helical" evidence="12">
    <location>
        <begin position="157"/>
        <end position="178"/>
    </location>
</feature>
<dbReference type="Pfam" id="PF00954">
    <property type="entry name" value="S_locus_glycop"/>
    <property type="match status" value="1"/>
</dbReference>
<keyword evidence="6" id="KW-0418">Kinase</keyword>
<evidence type="ECO:0000256" key="10">
    <source>
        <dbReference type="ARBA" id="ARBA00047899"/>
    </source>
</evidence>
<keyword evidence="12" id="KW-0472">Membrane</keyword>
<sequence>MQGGALHSRLGQWNGVGFRGFPVESPNPIYSSECGRYGICGPYGTCSIDMYPPCICMEGFEPRLPNEWDAADWSGGCQRKQPLRCGSGDGFRKLSGLNFPDSRNSWYNLDIRNGGSGCLLWFHELMDLREYDEKQELYIRMAASELAENPSFNEKKVLSMVLAISTAALLLLAVACVWKKTKKGRGNRNALDKKKTIVPIDDVDSLPYFSLHEIVKATDNFSINNKIGEDETRSSILDWPRRFHIINGMARGILYLHQDSCLRIIHRDLKAGNILLDADMNPKISDFGLARKFVGQDAMAKTKKVVGTYGYISPEYAVHGHFSVKSDVFSFGVLVLEIVSGKKNRGFCHDSHSDNLLGHAWRLYEEGKSIEIMCASLRNSCVVSEVLRAILVGLLCVQNHANDRPTMLSVVLMLVSESALPPPKQPAFFTGETVRKPDSVSSQDEYMITLLYAR</sequence>
<evidence type="ECO:0000256" key="6">
    <source>
        <dbReference type="ARBA" id="ARBA00022777"/>
    </source>
</evidence>
<gene>
    <name evidence="14" type="ORF">OSB04_017867</name>
</gene>
<comment type="caution">
    <text evidence="14">The sequence shown here is derived from an EMBL/GenBank/DDBJ whole genome shotgun (WGS) entry which is preliminary data.</text>
</comment>
<evidence type="ECO:0000256" key="7">
    <source>
        <dbReference type="ARBA" id="ARBA00022840"/>
    </source>
</evidence>
<keyword evidence="4" id="KW-0732">Signal</keyword>
<dbReference type="GO" id="GO:0004674">
    <property type="term" value="F:protein serine/threonine kinase activity"/>
    <property type="evidence" value="ECO:0007669"/>
    <property type="project" value="UniProtKB-KW"/>
</dbReference>
<dbReference type="GO" id="GO:0005886">
    <property type="term" value="C:plasma membrane"/>
    <property type="evidence" value="ECO:0007669"/>
    <property type="project" value="TreeGrafter"/>
</dbReference>
<keyword evidence="12" id="KW-0812">Transmembrane</keyword>
<dbReference type="SMART" id="SM00220">
    <property type="entry name" value="S_TKc"/>
    <property type="match status" value="1"/>
</dbReference>
<evidence type="ECO:0000256" key="5">
    <source>
        <dbReference type="ARBA" id="ARBA00022741"/>
    </source>
</evidence>
<keyword evidence="12" id="KW-1133">Transmembrane helix</keyword>
<evidence type="ECO:0000256" key="8">
    <source>
        <dbReference type="ARBA" id="ARBA00023157"/>
    </source>
</evidence>
<evidence type="ECO:0000256" key="2">
    <source>
        <dbReference type="ARBA" id="ARBA00022527"/>
    </source>
</evidence>
<dbReference type="EC" id="2.7.11.1" evidence="1"/>
<evidence type="ECO:0000256" key="12">
    <source>
        <dbReference type="SAM" id="Phobius"/>
    </source>
</evidence>
<comment type="catalytic activity">
    <reaction evidence="11">
        <text>L-seryl-[protein] + ATP = O-phospho-L-seryl-[protein] + ADP + H(+)</text>
        <dbReference type="Rhea" id="RHEA:17989"/>
        <dbReference type="Rhea" id="RHEA-COMP:9863"/>
        <dbReference type="Rhea" id="RHEA-COMP:11604"/>
        <dbReference type="ChEBI" id="CHEBI:15378"/>
        <dbReference type="ChEBI" id="CHEBI:29999"/>
        <dbReference type="ChEBI" id="CHEBI:30616"/>
        <dbReference type="ChEBI" id="CHEBI:83421"/>
        <dbReference type="ChEBI" id="CHEBI:456216"/>
        <dbReference type="EC" id="2.7.11.1"/>
    </reaction>
</comment>
<accession>A0AA38W9W3</accession>
<feature type="domain" description="Protein kinase" evidence="13">
    <location>
        <begin position="108"/>
        <end position="428"/>
    </location>
</feature>
<dbReference type="PROSITE" id="PS50011">
    <property type="entry name" value="PROTEIN_KINASE_DOM"/>
    <property type="match status" value="1"/>
</dbReference>
<dbReference type="GO" id="GO:0048544">
    <property type="term" value="P:recognition of pollen"/>
    <property type="evidence" value="ECO:0007669"/>
    <property type="project" value="InterPro"/>
</dbReference>
<dbReference type="GO" id="GO:0005524">
    <property type="term" value="F:ATP binding"/>
    <property type="evidence" value="ECO:0007669"/>
    <property type="project" value="UniProtKB-KW"/>
</dbReference>
<dbReference type="PANTHER" id="PTHR27002">
    <property type="entry name" value="RECEPTOR-LIKE SERINE/THREONINE-PROTEIN KINASE SD1-8"/>
    <property type="match status" value="1"/>
</dbReference>
<keyword evidence="7" id="KW-0067">ATP-binding</keyword>
<dbReference type="InterPro" id="IPR000858">
    <property type="entry name" value="S_locus_glycoprot_dom"/>
</dbReference>